<accession>A0A0G2ZGV1</accession>
<evidence type="ECO:0000313" key="2">
    <source>
        <dbReference type="Proteomes" id="UP000035159"/>
    </source>
</evidence>
<gene>
    <name evidence="1" type="ORF">IX53_09230</name>
</gene>
<protein>
    <recommendedName>
        <fullName evidence="3">DUF4230 domain-containing protein</fullName>
    </recommendedName>
</protein>
<proteinExistence type="predicted"/>
<evidence type="ECO:0008006" key="3">
    <source>
        <dbReference type="Google" id="ProtNLM"/>
    </source>
</evidence>
<dbReference type="RefSeq" id="WP_047755108.1">
    <property type="nucleotide sequence ID" value="NZ_CAJUHA010000018.1"/>
</dbReference>
<keyword evidence="2" id="KW-1185">Reference proteome</keyword>
<evidence type="ECO:0000313" key="1">
    <source>
        <dbReference type="EMBL" id="AKI97973.1"/>
    </source>
</evidence>
<dbReference type="KEGG" id="kpf:IX53_09230"/>
<dbReference type="EMBL" id="CP011232">
    <property type="protein sequence ID" value="AKI97973.1"/>
    <property type="molecule type" value="Genomic_DNA"/>
</dbReference>
<organism evidence="1 2">
    <name type="scientific">Kosmotoga pacifica</name>
    <dbReference type="NCBI Taxonomy" id="1330330"/>
    <lineage>
        <taxon>Bacteria</taxon>
        <taxon>Thermotogati</taxon>
        <taxon>Thermotogota</taxon>
        <taxon>Thermotogae</taxon>
        <taxon>Kosmotogales</taxon>
        <taxon>Kosmotogaceae</taxon>
        <taxon>Kosmotoga</taxon>
    </lineage>
</organism>
<dbReference type="OrthoDB" id="46196at2"/>
<dbReference type="PATRIC" id="fig|1330330.3.peg.1875"/>
<dbReference type="AlphaFoldDB" id="A0A0G2ZGV1"/>
<dbReference type="STRING" id="1330330.IX53_09230"/>
<dbReference type="InterPro" id="IPR025324">
    <property type="entry name" value="DUF4230"/>
</dbReference>
<name>A0A0G2ZGV1_9BACT</name>
<sequence>MSIAVVILSALLVLLLYILFRVTRKMETRSTSIISRIEKIPELSTAKLTITQIYEVEKKSVIPGLTGKYTLVIPVTVRGVFDLSTLTEERLEINEDNQVKRIKLCLPLPNLEIMVPLKQLTNIKVINESGMLIKIFGAKDMLKFLKEHTDSIREKVIEEADKTGLIDIAKDSARNFFHGLLLGMGFDEVVIYFDEDTPLEEHIGPLKIQN</sequence>
<reference evidence="1 2" key="1">
    <citation type="submission" date="2015-04" db="EMBL/GenBank/DDBJ databases">
        <title>Complete Genome Sequence of Kosmotoga pacifica SLHLJ1.</title>
        <authorList>
            <person name="Jiang L.J."/>
            <person name="Shao Z.Z."/>
            <person name="Jebbar M."/>
        </authorList>
    </citation>
    <scope>NUCLEOTIDE SEQUENCE [LARGE SCALE GENOMIC DNA]</scope>
    <source>
        <strain evidence="1 2">SLHLJ1</strain>
    </source>
</reference>
<dbReference type="Pfam" id="PF14014">
    <property type="entry name" value="DUF4230"/>
    <property type="match status" value="1"/>
</dbReference>
<dbReference type="Proteomes" id="UP000035159">
    <property type="component" value="Chromosome"/>
</dbReference>